<dbReference type="EMBL" id="JALXTC010000031">
    <property type="protein sequence ID" value="MCT2117739.1"/>
    <property type="molecule type" value="Genomic_DNA"/>
</dbReference>
<dbReference type="InterPro" id="IPR008995">
    <property type="entry name" value="Mo/tungstate-bd_C_term_dom"/>
</dbReference>
<evidence type="ECO:0000259" key="7">
    <source>
        <dbReference type="PROSITE" id="PS50893"/>
    </source>
</evidence>
<accession>A0AAW5Q9V9</accession>
<feature type="region of interest" description="Disordered" evidence="6">
    <location>
        <begin position="296"/>
        <end position="349"/>
    </location>
</feature>
<dbReference type="AlphaFoldDB" id="A0AAW5Q9V9"/>
<comment type="caution">
    <text evidence="9">The sequence shown here is derived from an EMBL/GenBank/DDBJ whole genome shotgun (WGS) entry which is preliminary data.</text>
</comment>
<dbReference type="Pfam" id="PF03459">
    <property type="entry name" value="TOBE"/>
    <property type="match status" value="1"/>
</dbReference>
<feature type="compositionally biased region" description="Low complexity" evidence="6">
    <location>
        <begin position="338"/>
        <end position="349"/>
    </location>
</feature>
<sequence length="418" mass="42556">MADHSPGARPSPAAAELDCRVTARGIDLRLTVPAGRRLAIVGPNGAGKSTALSLLAGHLRPDSGEVRLDGRVVSSPRTHVPAHRRRVVALEQRPGLLPHITALENVAYGPRARGVRRRDALARARTELDAVGCADLAGRRPHELSGGQAQRVALARALAVDPELVLLDEPLAALDVEVAPAIRRLLADRITGRAVVLVTHDPMDLWALADDVVVVHSGRATQSGTVEGVLARPASDFAARLAGVSLVEGIVDDDEVRTPGGDAVAGIRADAASGWRGGVRAVATVDPRAVAVHAAPAGTRPVLNPGPAGPAAPPASAAPTTSAAPADPAGPAGPAGPLGPASPASARSLAASPRNAWPARVVSLAPAGALTRVTAELRDGQRVDAEITTRSAAELALAPGVPVTLVVKATQVVLYPRG</sequence>
<evidence type="ECO:0000256" key="5">
    <source>
        <dbReference type="PROSITE-ProRule" id="PRU01213"/>
    </source>
</evidence>
<dbReference type="Gene3D" id="2.40.50.100">
    <property type="match status" value="1"/>
</dbReference>
<dbReference type="InterPro" id="IPR027417">
    <property type="entry name" value="P-loop_NTPase"/>
</dbReference>
<keyword evidence="3" id="KW-0547">Nucleotide-binding</keyword>
<evidence type="ECO:0000256" key="2">
    <source>
        <dbReference type="ARBA" id="ARBA00022505"/>
    </source>
</evidence>
<dbReference type="InterPro" id="IPR003593">
    <property type="entry name" value="AAA+_ATPase"/>
</dbReference>
<dbReference type="PROSITE" id="PS50893">
    <property type="entry name" value="ABC_TRANSPORTER_2"/>
    <property type="match status" value="1"/>
</dbReference>
<dbReference type="SUPFAM" id="SSF50331">
    <property type="entry name" value="MOP-like"/>
    <property type="match status" value="1"/>
</dbReference>
<keyword evidence="4 9" id="KW-0067">ATP-binding</keyword>
<dbReference type="PANTHER" id="PTHR42781:SF4">
    <property type="entry name" value="SPERMIDINE_PUTRESCINE IMPORT ATP-BINDING PROTEIN POTA"/>
    <property type="match status" value="1"/>
</dbReference>
<reference evidence="9" key="1">
    <citation type="submission" date="2022-04" db="EMBL/GenBank/DDBJ databases">
        <title>Human microbiome associated bacterial genomes.</title>
        <authorList>
            <person name="Sandstrom S."/>
            <person name="Salamzade R."/>
            <person name="Kalan L.R."/>
        </authorList>
    </citation>
    <scope>NUCLEOTIDE SEQUENCE</scope>
    <source>
        <strain evidence="9">P3-SID1762</strain>
    </source>
</reference>
<feature type="compositionally biased region" description="Low complexity" evidence="6">
    <location>
        <begin position="314"/>
        <end position="332"/>
    </location>
</feature>
<dbReference type="EMBL" id="JBFTEZ010000002">
    <property type="protein sequence ID" value="MEX6463111.1"/>
    <property type="molecule type" value="Genomic_DNA"/>
</dbReference>
<evidence type="ECO:0000259" key="8">
    <source>
        <dbReference type="PROSITE" id="PS51866"/>
    </source>
</evidence>
<dbReference type="SUPFAM" id="SSF52540">
    <property type="entry name" value="P-loop containing nucleoside triphosphate hydrolases"/>
    <property type="match status" value="1"/>
</dbReference>
<name>A0AAW5Q9V9_9ACTN</name>
<evidence type="ECO:0000313" key="9">
    <source>
        <dbReference type="EMBL" id="MCT2117739.1"/>
    </source>
</evidence>
<keyword evidence="12" id="KW-1185">Reference proteome</keyword>
<dbReference type="Proteomes" id="UP001206890">
    <property type="component" value="Unassembled WGS sequence"/>
</dbReference>
<evidence type="ECO:0000313" key="12">
    <source>
        <dbReference type="Proteomes" id="UP001560293"/>
    </source>
</evidence>
<dbReference type="InterPro" id="IPR004606">
    <property type="entry name" value="Mop_domain"/>
</dbReference>
<dbReference type="InterPro" id="IPR003439">
    <property type="entry name" value="ABC_transporter-like_ATP-bd"/>
</dbReference>
<reference evidence="10" key="3">
    <citation type="submission" date="2024-07" db="EMBL/GenBank/DDBJ databases">
        <authorList>
            <person name="Wildschutte H."/>
        </authorList>
    </citation>
    <scope>NUCLEOTIDE SEQUENCE</scope>
    <source>
        <strain evidence="10">N60</strain>
    </source>
</reference>
<evidence type="ECO:0000256" key="4">
    <source>
        <dbReference type="ARBA" id="ARBA00022840"/>
    </source>
</evidence>
<evidence type="ECO:0000313" key="11">
    <source>
        <dbReference type="Proteomes" id="UP001206890"/>
    </source>
</evidence>
<evidence type="ECO:0000256" key="3">
    <source>
        <dbReference type="ARBA" id="ARBA00022741"/>
    </source>
</evidence>
<proteinExistence type="predicted"/>
<dbReference type="RefSeq" id="WP_061228439.1">
    <property type="nucleotide sequence ID" value="NZ_JALXPR010000014.1"/>
</dbReference>
<dbReference type="Gene3D" id="3.40.50.300">
    <property type="entry name" value="P-loop containing nucleotide triphosphate hydrolases"/>
    <property type="match status" value="1"/>
</dbReference>
<dbReference type="InterPro" id="IPR017871">
    <property type="entry name" value="ABC_transporter-like_CS"/>
</dbReference>
<dbReference type="InterPro" id="IPR050093">
    <property type="entry name" value="ABC_SmlMolc_Importer"/>
</dbReference>
<dbReference type="Pfam" id="PF00005">
    <property type="entry name" value="ABC_tran"/>
    <property type="match status" value="1"/>
</dbReference>
<dbReference type="SMART" id="SM00382">
    <property type="entry name" value="AAA"/>
    <property type="match status" value="1"/>
</dbReference>
<dbReference type="Proteomes" id="UP001560293">
    <property type="component" value="Unassembled WGS sequence"/>
</dbReference>
<dbReference type="InterPro" id="IPR005116">
    <property type="entry name" value="Transp-assoc_OB_typ1"/>
</dbReference>
<gene>
    <name evidence="10" type="ORF">AB6N35_01900</name>
    <name evidence="9" type="ORF">M3D93_08210</name>
</gene>
<keyword evidence="1" id="KW-0813">Transport</keyword>
<dbReference type="PROSITE" id="PS00211">
    <property type="entry name" value="ABC_TRANSPORTER_1"/>
    <property type="match status" value="1"/>
</dbReference>
<feature type="domain" description="Mop" evidence="8">
    <location>
        <begin position="350"/>
        <end position="416"/>
    </location>
</feature>
<dbReference type="GO" id="GO:0005524">
    <property type="term" value="F:ATP binding"/>
    <property type="evidence" value="ECO:0007669"/>
    <property type="project" value="UniProtKB-KW"/>
</dbReference>
<protein>
    <submittedName>
        <fullName evidence="9">ATP-binding cassette domain-containing protein</fullName>
    </submittedName>
    <submittedName>
        <fullName evidence="10">Sulfate/molybdate ABC transporter ATP-binding protein</fullName>
    </submittedName>
</protein>
<keyword evidence="2 5" id="KW-0500">Molybdenum</keyword>
<dbReference type="PANTHER" id="PTHR42781">
    <property type="entry name" value="SPERMIDINE/PUTRESCINE IMPORT ATP-BINDING PROTEIN POTA"/>
    <property type="match status" value="1"/>
</dbReference>
<feature type="domain" description="ABC transporter" evidence="7">
    <location>
        <begin position="8"/>
        <end position="242"/>
    </location>
</feature>
<evidence type="ECO:0000256" key="6">
    <source>
        <dbReference type="SAM" id="MobiDB-lite"/>
    </source>
</evidence>
<reference evidence="12" key="2">
    <citation type="submission" date="2024-07" db="EMBL/GenBank/DDBJ databases">
        <title>Pseudomonas strain that inhibits Aeromonas fish pathogens.</title>
        <authorList>
            <person name="Wildschutte H."/>
        </authorList>
    </citation>
    <scope>NUCLEOTIDE SEQUENCE [LARGE SCALE GENOMIC DNA]</scope>
    <source>
        <strain evidence="12">n60</strain>
    </source>
</reference>
<evidence type="ECO:0000313" key="10">
    <source>
        <dbReference type="EMBL" id="MEX6463111.1"/>
    </source>
</evidence>
<evidence type="ECO:0000256" key="1">
    <source>
        <dbReference type="ARBA" id="ARBA00022448"/>
    </source>
</evidence>
<dbReference type="GO" id="GO:0016887">
    <property type="term" value="F:ATP hydrolysis activity"/>
    <property type="evidence" value="ECO:0007669"/>
    <property type="project" value="InterPro"/>
</dbReference>
<dbReference type="GO" id="GO:0015689">
    <property type="term" value="P:molybdate ion transport"/>
    <property type="evidence" value="ECO:0007669"/>
    <property type="project" value="InterPro"/>
</dbReference>
<dbReference type="PROSITE" id="PS51866">
    <property type="entry name" value="MOP"/>
    <property type="match status" value="1"/>
</dbReference>
<organism evidence="9 11">
    <name type="scientific">Dietzia cinnamea</name>
    <dbReference type="NCBI Taxonomy" id="321318"/>
    <lineage>
        <taxon>Bacteria</taxon>
        <taxon>Bacillati</taxon>
        <taxon>Actinomycetota</taxon>
        <taxon>Actinomycetes</taxon>
        <taxon>Mycobacteriales</taxon>
        <taxon>Dietziaceae</taxon>
        <taxon>Dietzia</taxon>
    </lineage>
</organism>